<dbReference type="EMBL" id="CAJVCH010121618">
    <property type="protein sequence ID" value="CAG7725417.1"/>
    <property type="molecule type" value="Genomic_DNA"/>
</dbReference>
<protein>
    <submittedName>
        <fullName evidence="1">Uncharacterized protein</fullName>
    </submittedName>
</protein>
<proteinExistence type="predicted"/>
<reference evidence="1" key="1">
    <citation type="submission" date="2021-06" db="EMBL/GenBank/DDBJ databases">
        <authorList>
            <person name="Hodson N. C."/>
            <person name="Mongue J. A."/>
            <person name="Jaron S. K."/>
        </authorList>
    </citation>
    <scope>NUCLEOTIDE SEQUENCE</scope>
</reference>
<name>A0A8J2NTF5_9HEXA</name>
<sequence length="8" mass="890">TSENKRVG</sequence>
<dbReference type="Proteomes" id="UP000708208">
    <property type="component" value="Unassembled WGS sequence"/>
</dbReference>
<comment type="caution">
    <text evidence="1">The sequence shown here is derived from an EMBL/GenBank/DDBJ whole genome shotgun (WGS) entry which is preliminary data.</text>
</comment>
<keyword evidence="2" id="KW-1185">Reference proteome</keyword>
<feature type="non-terminal residue" evidence="1">
    <location>
        <position position="1"/>
    </location>
</feature>
<gene>
    <name evidence="1" type="ORF">AFUS01_LOCUS14374</name>
</gene>
<accession>A0A8J2NTF5</accession>
<evidence type="ECO:0000313" key="2">
    <source>
        <dbReference type="Proteomes" id="UP000708208"/>
    </source>
</evidence>
<organism evidence="1 2">
    <name type="scientific">Allacma fusca</name>
    <dbReference type="NCBI Taxonomy" id="39272"/>
    <lineage>
        <taxon>Eukaryota</taxon>
        <taxon>Metazoa</taxon>
        <taxon>Ecdysozoa</taxon>
        <taxon>Arthropoda</taxon>
        <taxon>Hexapoda</taxon>
        <taxon>Collembola</taxon>
        <taxon>Symphypleona</taxon>
        <taxon>Sminthuridae</taxon>
        <taxon>Allacma</taxon>
    </lineage>
</organism>
<evidence type="ECO:0000313" key="1">
    <source>
        <dbReference type="EMBL" id="CAG7725417.1"/>
    </source>
</evidence>